<dbReference type="PRINTS" id="PR00335">
    <property type="entry name" value="KUPTAKETRKA"/>
</dbReference>
<keyword evidence="3" id="KW-0633">Potassium transport</keyword>
<feature type="domain" description="RCK N-terminal" evidence="7">
    <location>
        <begin position="1"/>
        <end position="122"/>
    </location>
</feature>
<evidence type="ECO:0000313" key="9">
    <source>
        <dbReference type="EMBL" id="MXR52204.1"/>
    </source>
</evidence>
<dbReference type="SUPFAM" id="SSF51735">
    <property type="entry name" value="NAD(P)-binding Rossmann-fold domains"/>
    <property type="match status" value="1"/>
</dbReference>
<evidence type="ECO:0000259" key="8">
    <source>
        <dbReference type="PROSITE" id="PS51202"/>
    </source>
</evidence>
<dbReference type="Proteomes" id="UP000466535">
    <property type="component" value="Unassembled WGS sequence"/>
</dbReference>
<evidence type="ECO:0000313" key="10">
    <source>
        <dbReference type="Proteomes" id="UP000466535"/>
    </source>
</evidence>
<comment type="caution">
    <text evidence="9">The sequence shown here is derived from an EMBL/GenBank/DDBJ whole genome shotgun (WGS) entry which is preliminary data.</text>
</comment>
<dbReference type="InterPro" id="IPR036721">
    <property type="entry name" value="RCK_C_sf"/>
</dbReference>
<dbReference type="InterPro" id="IPR006037">
    <property type="entry name" value="RCK_C"/>
</dbReference>
<dbReference type="RefSeq" id="WP_159764334.1">
    <property type="nucleotide sequence ID" value="NZ_WUUT01000004.1"/>
</dbReference>
<dbReference type="Gene3D" id="3.30.70.1450">
    <property type="entry name" value="Regulator of K+ conductance, C-terminal domain"/>
    <property type="match status" value="1"/>
</dbReference>
<dbReference type="InterPro" id="IPR003148">
    <property type="entry name" value="RCK_N"/>
</dbReference>
<dbReference type="GO" id="GO:0015079">
    <property type="term" value="F:potassium ion transmembrane transporter activity"/>
    <property type="evidence" value="ECO:0007669"/>
    <property type="project" value="InterPro"/>
</dbReference>
<organism evidence="9 10">
    <name type="scientific">Halovenus carboxidivorans</name>
    <dbReference type="NCBI Taxonomy" id="2692199"/>
    <lineage>
        <taxon>Archaea</taxon>
        <taxon>Methanobacteriati</taxon>
        <taxon>Methanobacteriota</taxon>
        <taxon>Stenosarchaea group</taxon>
        <taxon>Halobacteria</taxon>
        <taxon>Halobacteriales</taxon>
        <taxon>Haloarculaceae</taxon>
        <taxon>Halovenus</taxon>
    </lineage>
</organism>
<dbReference type="Gene3D" id="3.40.50.720">
    <property type="entry name" value="NAD(P)-binding Rossmann-like Domain"/>
    <property type="match status" value="1"/>
</dbReference>
<evidence type="ECO:0000256" key="1">
    <source>
        <dbReference type="ARBA" id="ARBA00003660"/>
    </source>
</evidence>
<dbReference type="InterPro" id="IPR036291">
    <property type="entry name" value="NAD(P)-bd_dom_sf"/>
</dbReference>
<dbReference type="PROSITE" id="PS51201">
    <property type="entry name" value="RCK_N"/>
    <property type="match status" value="1"/>
</dbReference>
<evidence type="ECO:0000256" key="3">
    <source>
        <dbReference type="ARBA" id="ARBA00022538"/>
    </source>
</evidence>
<gene>
    <name evidence="9" type="ORF">GRX03_11400</name>
</gene>
<keyword evidence="5" id="KW-0520">NAD</keyword>
<sequence length="227" mass="24377">MRFIILGAGRVGLRTARAIRGSAHEVVVVDPDEEAVERARSEGFSVIQGDAASEDVLLEAGVAEADAVGALTGDLNANYAACAIANQYGCRTVMRIDEDYREDIYRRYVEEVDQIVYPERLGAILAKNALTGGNIRAIADIEQSLQIVEFTITSDSPMEDYTLSELELPGTARLIAYGSKGNPLRLPTPDDALENGDRVVVLGDVETLDEIRQLIVGDGAQAQPGGV</sequence>
<dbReference type="Pfam" id="PF02254">
    <property type="entry name" value="TrkA_N"/>
    <property type="match status" value="1"/>
</dbReference>
<evidence type="ECO:0000259" key="7">
    <source>
        <dbReference type="PROSITE" id="PS51201"/>
    </source>
</evidence>
<keyword evidence="6" id="KW-0406">Ion transport</keyword>
<dbReference type="EMBL" id="WUUT01000004">
    <property type="protein sequence ID" value="MXR52204.1"/>
    <property type="molecule type" value="Genomic_DNA"/>
</dbReference>
<dbReference type="PANTHER" id="PTHR43833">
    <property type="entry name" value="POTASSIUM CHANNEL PROTEIN 2-RELATED-RELATED"/>
    <property type="match status" value="1"/>
</dbReference>
<keyword evidence="4" id="KW-0630">Potassium</keyword>
<protein>
    <submittedName>
        <fullName evidence="9">TrkA family potassium uptake protein</fullName>
    </submittedName>
</protein>
<dbReference type="GO" id="GO:0005886">
    <property type="term" value="C:plasma membrane"/>
    <property type="evidence" value="ECO:0007669"/>
    <property type="project" value="InterPro"/>
</dbReference>
<evidence type="ECO:0000256" key="2">
    <source>
        <dbReference type="ARBA" id="ARBA00022448"/>
    </source>
</evidence>
<dbReference type="Pfam" id="PF02080">
    <property type="entry name" value="TrkA_C"/>
    <property type="match status" value="1"/>
</dbReference>
<dbReference type="SUPFAM" id="SSF116726">
    <property type="entry name" value="TrkA C-terminal domain-like"/>
    <property type="match status" value="1"/>
</dbReference>
<evidence type="ECO:0000256" key="6">
    <source>
        <dbReference type="ARBA" id="ARBA00023065"/>
    </source>
</evidence>
<evidence type="ECO:0000256" key="5">
    <source>
        <dbReference type="ARBA" id="ARBA00023027"/>
    </source>
</evidence>
<dbReference type="OrthoDB" id="169192at2157"/>
<name>A0A6B0T2B1_9EURY</name>
<proteinExistence type="predicted"/>
<feature type="domain" description="RCK C-terminal" evidence="8">
    <location>
        <begin position="135"/>
        <end position="217"/>
    </location>
</feature>
<keyword evidence="10" id="KW-1185">Reference proteome</keyword>
<comment type="function">
    <text evidence="1">Part of a potassium transport system.</text>
</comment>
<keyword evidence="2" id="KW-0813">Transport</keyword>
<dbReference type="InterPro" id="IPR050721">
    <property type="entry name" value="Trk_Ktr_HKT_K-transport"/>
</dbReference>
<dbReference type="AlphaFoldDB" id="A0A6B0T2B1"/>
<dbReference type="PANTHER" id="PTHR43833:SF5">
    <property type="entry name" value="TRK SYSTEM POTASSIUM UPTAKE PROTEIN TRKA"/>
    <property type="match status" value="1"/>
</dbReference>
<reference evidence="9 10" key="1">
    <citation type="submission" date="2019-12" db="EMBL/GenBank/DDBJ databases">
        <title>Isolation and characterization of three novel carbon monoxide-oxidizing members of Halobacteria from salione crusts and soils.</title>
        <authorList>
            <person name="Myers M.R."/>
            <person name="King G.M."/>
        </authorList>
    </citation>
    <scope>NUCLEOTIDE SEQUENCE [LARGE SCALE GENOMIC DNA]</scope>
    <source>
        <strain evidence="9 10">WSH3</strain>
    </source>
</reference>
<dbReference type="PROSITE" id="PS51202">
    <property type="entry name" value="RCK_C"/>
    <property type="match status" value="1"/>
</dbReference>
<dbReference type="InterPro" id="IPR006036">
    <property type="entry name" value="K_uptake_TrkA"/>
</dbReference>
<accession>A0A6B0T2B1</accession>
<evidence type="ECO:0000256" key="4">
    <source>
        <dbReference type="ARBA" id="ARBA00022958"/>
    </source>
</evidence>